<dbReference type="InParanoid" id="A0A2V0P1J3"/>
<proteinExistence type="predicted"/>
<dbReference type="Gene3D" id="3.20.20.140">
    <property type="entry name" value="Metal-dependent hydrolases"/>
    <property type="match status" value="1"/>
</dbReference>
<evidence type="ECO:0000256" key="3">
    <source>
        <dbReference type="ARBA" id="ARBA00022801"/>
    </source>
</evidence>
<keyword evidence="4" id="KW-0862">Zinc</keyword>
<evidence type="ECO:0000313" key="7">
    <source>
        <dbReference type="EMBL" id="GBF93439.1"/>
    </source>
</evidence>
<evidence type="ECO:0000313" key="8">
    <source>
        <dbReference type="Proteomes" id="UP000247498"/>
    </source>
</evidence>
<dbReference type="SUPFAM" id="SSF51556">
    <property type="entry name" value="Metallo-dependent hydrolases"/>
    <property type="match status" value="1"/>
</dbReference>
<feature type="signal peptide" evidence="5">
    <location>
        <begin position="1"/>
        <end position="30"/>
    </location>
</feature>
<dbReference type="PANTHER" id="PTHR43114:SF6">
    <property type="entry name" value="ADENINE DEAMINASE"/>
    <property type="match status" value="1"/>
</dbReference>
<dbReference type="GO" id="GO:0043103">
    <property type="term" value="P:hypoxanthine salvage"/>
    <property type="evidence" value="ECO:0007669"/>
    <property type="project" value="TreeGrafter"/>
</dbReference>
<dbReference type="GO" id="GO:0000034">
    <property type="term" value="F:adenine deaminase activity"/>
    <property type="evidence" value="ECO:0007669"/>
    <property type="project" value="TreeGrafter"/>
</dbReference>
<evidence type="ECO:0000256" key="5">
    <source>
        <dbReference type="SAM" id="SignalP"/>
    </source>
</evidence>
<sequence length="366" mass="39444">MRPCRVPNPSARPLLPILLLLAASAGSATAAALRVPWHPASRWATQPPLHPAFAADGGAALRRLIQQLPKAELHLHIEGTLEVDLMFKLAARNGDFLKLFSDVAVLQTEEDFYELAAAYLERAAAGNVTHAELHFAPQGHTVRGVPLEAVHRGLSRAIAESPVDASLILSFERHLSESEAAVAFSEAQPYMAAVSAVGLAGSEVGNPPGNFADLVAAMAAARLPITLCPLSNLRLQVYAGELEARVREVLASGIAVTINSDDPAYFGSYIDGNYEWVARVAGLGPEQLAQLAAASFEASFLPKERKAEHVASVWAALNGWRLEEREAAELRGVEEGARRRWRHAVPRWLRPAAVWLTQRTDAPLAA</sequence>
<feature type="chain" id="PRO_5015971035" evidence="5">
    <location>
        <begin position="31"/>
        <end position="366"/>
    </location>
</feature>
<feature type="domain" description="Adenosine deaminase" evidence="6">
    <location>
        <begin position="213"/>
        <end position="310"/>
    </location>
</feature>
<dbReference type="OrthoDB" id="272271at2759"/>
<comment type="cofactor">
    <cofactor evidence="1">
        <name>Zn(2+)</name>
        <dbReference type="ChEBI" id="CHEBI:29105"/>
    </cofactor>
</comment>
<name>A0A2V0P1J3_9CHLO</name>
<dbReference type="Proteomes" id="UP000247498">
    <property type="component" value="Unassembled WGS sequence"/>
</dbReference>
<dbReference type="EMBL" id="BDRX01000041">
    <property type="protein sequence ID" value="GBF93439.1"/>
    <property type="molecule type" value="Genomic_DNA"/>
</dbReference>
<accession>A0A2V0P1J3</accession>
<evidence type="ECO:0000256" key="2">
    <source>
        <dbReference type="ARBA" id="ARBA00022723"/>
    </source>
</evidence>
<dbReference type="GO" id="GO:0006146">
    <property type="term" value="P:adenine catabolic process"/>
    <property type="evidence" value="ECO:0007669"/>
    <property type="project" value="TreeGrafter"/>
</dbReference>
<dbReference type="InterPro" id="IPR006330">
    <property type="entry name" value="Ado/ade_deaminase"/>
</dbReference>
<keyword evidence="5" id="KW-0732">Signal</keyword>
<comment type="caution">
    <text evidence="7">The sequence shown here is derived from an EMBL/GenBank/DDBJ whole genome shotgun (WGS) entry which is preliminary data.</text>
</comment>
<dbReference type="Pfam" id="PF00962">
    <property type="entry name" value="A_deaminase"/>
    <property type="match status" value="1"/>
</dbReference>
<reference evidence="7 8" key="1">
    <citation type="journal article" date="2018" name="Sci. Rep.">
        <title>Raphidocelis subcapitata (=Pseudokirchneriella subcapitata) provides an insight into genome evolution and environmental adaptations in the Sphaeropleales.</title>
        <authorList>
            <person name="Suzuki S."/>
            <person name="Yamaguchi H."/>
            <person name="Nakajima N."/>
            <person name="Kawachi M."/>
        </authorList>
    </citation>
    <scope>NUCLEOTIDE SEQUENCE [LARGE SCALE GENOMIC DNA]</scope>
    <source>
        <strain evidence="7 8">NIES-35</strain>
    </source>
</reference>
<evidence type="ECO:0000256" key="4">
    <source>
        <dbReference type="ARBA" id="ARBA00022833"/>
    </source>
</evidence>
<dbReference type="GO" id="GO:0005829">
    <property type="term" value="C:cytosol"/>
    <property type="evidence" value="ECO:0007669"/>
    <property type="project" value="TreeGrafter"/>
</dbReference>
<dbReference type="AlphaFoldDB" id="A0A2V0P1J3"/>
<dbReference type="InterPro" id="IPR001365">
    <property type="entry name" value="A_deaminase_dom"/>
</dbReference>
<keyword evidence="8" id="KW-1185">Reference proteome</keyword>
<organism evidence="7 8">
    <name type="scientific">Raphidocelis subcapitata</name>
    <dbReference type="NCBI Taxonomy" id="307507"/>
    <lineage>
        <taxon>Eukaryota</taxon>
        <taxon>Viridiplantae</taxon>
        <taxon>Chlorophyta</taxon>
        <taxon>core chlorophytes</taxon>
        <taxon>Chlorophyceae</taxon>
        <taxon>CS clade</taxon>
        <taxon>Sphaeropleales</taxon>
        <taxon>Selenastraceae</taxon>
        <taxon>Raphidocelis</taxon>
    </lineage>
</organism>
<dbReference type="InterPro" id="IPR032466">
    <property type="entry name" value="Metal_Hydrolase"/>
</dbReference>
<dbReference type="PANTHER" id="PTHR43114">
    <property type="entry name" value="ADENINE DEAMINASE"/>
    <property type="match status" value="1"/>
</dbReference>
<dbReference type="STRING" id="307507.A0A2V0P1J3"/>
<evidence type="ECO:0000256" key="1">
    <source>
        <dbReference type="ARBA" id="ARBA00001947"/>
    </source>
</evidence>
<evidence type="ECO:0000259" key="6">
    <source>
        <dbReference type="Pfam" id="PF00962"/>
    </source>
</evidence>
<keyword evidence="2" id="KW-0479">Metal-binding</keyword>
<protein>
    <submittedName>
        <fullName evidence="7">Adenosine deaminase</fullName>
    </submittedName>
</protein>
<gene>
    <name evidence="7" type="ORF">Rsub_06572</name>
</gene>
<keyword evidence="3" id="KW-0378">Hydrolase</keyword>
<dbReference type="GO" id="GO:0046872">
    <property type="term" value="F:metal ion binding"/>
    <property type="evidence" value="ECO:0007669"/>
    <property type="project" value="UniProtKB-KW"/>
</dbReference>